<dbReference type="InterPro" id="IPR036514">
    <property type="entry name" value="SGNH_hydro_sf"/>
</dbReference>
<keyword evidence="1" id="KW-1133">Transmembrane helix</keyword>
<protein>
    <recommendedName>
        <fullName evidence="4">Sialate O-acetylesterase domain-containing protein</fullName>
    </recommendedName>
</protein>
<dbReference type="eggNOG" id="COG1361">
    <property type="taxonomic scope" value="Bacteria"/>
</dbReference>
<feature type="transmembrane region" description="Helical" evidence="1">
    <location>
        <begin position="372"/>
        <end position="389"/>
    </location>
</feature>
<dbReference type="RefSeq" id="WP_012925292.1">
    <property type="nucleotide sequence ID" value="NC_013730.1"/>
</dbReference>
<evidence type="ECO:0000313" key="2">
    <source>
        <dbReference type="EMBL" id="ADB36740.1"/>
    </source>
</evidence>
<keyword evidence="1" id="KW-0472">Membrane</keyword>
<organism evidence="2 3">
    <name type="scientific">Spirosoma linguale (strain ATCC 33905 / DSM 74 / LMG 10896 / Claus 1)</name>
    <dbReference type="NCBI Taxonomy" id="504472"/>
    <lineage>
        <taxon>Bacteria</taxon>
        <taxon>Pseudomonadati</taxon>
        <taxon>Bacteroidota</taxon>
        <taxon>Cytophagia</taxon>
        <taxon>Cytophagales</taxon>
        <taxon>Cytophagaceae</taxon>
        <taxon>Spirosoma</taxon>
    </lineage>
</organism>
<evidence type="ECO:0000313" key="3">
    <source>
        <dbReference type="Proteomes" id="UP000002028"/>
    </source>
</evidence>
<dbReference type="Proteomes" id="UP000002028">
    <property type="component" value="Chromosome"/>
</dbReference>
<keyword evidence="3" id="KW-1185">Reference proteome</keyword>
<gene>
    <name evidence="2" type="ordered locus">Slin_0677</name>
</gene>
<evidence type="ECO:0008006" key="4">
    <source>
        <dbReference type="Google" id="ProtNLM"/>
    </source>
</evidence>
<dbReference type="Gene3D" id="3.40.50.1110">
    <property type="entry name" value="SGNH hydrolase"/>
    <property type="match status" value="1"/>
</dbReference>
<accession>D2QGD3</accession>
<sequence length="413" mass="45409">MSTNLLTSPIHGIVYQRDNTNRALVPVIGTAIGASSVTVSITAQDGTKTSLTNKIPVSPNGSYSGSISVPGGWYSMNVEANNGQKANQVERFGVGEVFVKFGHSFMSGGFDQNRQLTANDERVRTLTDDLKQRNYEYGKLTNVIGPFNGQPDAWGQFGDLLVNRLNVPVLIYGCAYGGSSLAMNLDVIANRPLSKLPPGYNGPESRQPFAPLETTLTNYVPKTGIRAILVEHGYNDRGTSQESFLAQLKQFFTYVRETWKMPSLPVVLVQEQLTAVQGSLYDIPTAKAQQEFIANFPAVWKGPDFNKPSWNAIFALNDHLYGTAIDLFAKEWNESLTDSFFKDSTPYPALNLPVNVSNTATANAPALSSFQFIDYAIFALTGILLVLVVTYKSRKLGIGFLLLGLLFLYRFIR</sequence>
<dbReference type="GO" id="GO:0016788">
    <property type="term" value="F:hydrolase activity, acting on ester bonds"/>
    <property type="evidence" value="ECO:0007669"/>
    <property type="project" value="UniProtKB-ARBA"/>
</dbReference>
<name>D2QGD3_SPILD</name>
<dbReference type="STRING" id="504472.Slin_0677"/>
<dbReference type="KEGG" id="sli:Slin_0677"/>
<reference evidence="2 3" key="1">
    <citation type="journal article" date="2010" name="Stand. Genomic Sci.">
        <title>Complete genome sequence of Spirosoma linguale type strain (1).</title>
        <authorList>
            <person name="Lail K."/>
            <person name="Sikorski J."/>
            <person name="Saunders E."/>
            <person name="Lapidus A."/>
            <person name="Glavina Del Rio T."/>
            <person name="Copeland A."/>
            <person name="Tice H."/>
            <person name="Cheng J.-F."/>
            <person name="Lucas S."/>
            <person name="Nolan M."/>
            <person name="Bruce D."/>
            <person name="Goodwin L."/>
            <person name="Pitluck S."/>
            <person name="Ivanova N."/>
            <person name="Mavromatis K."/>
            <person name="Ovchinnikova G."/>
            <person name="Pati A."/>
            <person name="Chen A."/>
            <person name="Palaniappan K."/>
            <person name="Land M."/>
            <person name="Hauser L."/>
            <person name="Chang Y.-J."/>
            <person name="Jeffries C.D."/>
            <person name="Chain P."/>
            <person name="Brettin T."/>
            <person name="Detter J.C."/>
            <person name="Schuetze A."/>
            <person name="Rohde M."/>
            <person name="Tindall B.J."/>
            <person name="Goeker M."/>
            <person name="Bristow J."/>
            <person name="Eisen J.A."/>
            <person name="Markowitz V."/>
            <person name="Hugenholtz P."/>
            <person name="Kyrpides N.C."/>
            <person name="Klenk H.-P."/>
            <person name="Chen F."/>
        </authorList>
    </citation>
    <scope>NUCLEOTIDE SEQUENCE [LARGE SCALE GENOMIC DNA]</scope>
    <source>
        <strain evidence="3">ATCC 33905 / DSM 74 / LMG 10896 / Claus 1</strain>
    </source>
</reference>
<dbReference type="SUPFAM" id="SSF52266">
    <property type="entry name" value="SGNH hydrolase"/>
    <property type="match status" value="1"/>
</dbReference>
<dbReference type="AlphaFoldDB" id="D2QGD3"/>
<dbReference type="HOGENOM" id="CLU_631475_0_0_10"/>
<keyword evidence="1" id="KW-0812">Transmembrane</keyword>
<evidence type="ECO:0000256" key="1">
    <source>
        <dbReference type="SAM" id="Phobius"/>
    </source>
</evidence>
<proteinExistence type="predicted"/>
<feature type="transmembrane region" description="Helical" evidence="1">
    <location>
        <begin position="396"/>
        <end position="412"/>
    </location>
</feature>
<dbReference type="EMBL" id="CP001769">
    <property type="protein sequence ID" value="ADB36740.1"/>
    <property type="molecule type" value="Genomic_DNA"/>
</dbReference>